<dbReference type="Gene3D" id="3.30.420.40">
    <property type="match status" value="2"/>
</dbReference>
<evidence type="ECO:0000313" key="4">
    <source>
        <dbReference type="Proteomes" id="UP000887578"/>
    </source>
</evidence>
<evidence type="ECO:0000256" key="3">
    <source>
        <dbReference type="ARBA" id="ARBA00022840"/>
    </source>
</evidence>
<dbReference type="InterPro" id="IPR043129">
    <property type="entry name" value="ATPase_NBD"/>
</dbReference>
<dbReference type="PROSITE" id="PS00297">
    <property type="entry name" value="HSP70_1"/>
    <property type="match status" value="1"/>
</dbReference>
<evidence type="ECO:0000256" key="1">
    <source>
        <dbReference type="ARBA" id="ARBA00007381"/>
    </source>
</evidence>
<dbReference type="InterPro" id="IPR013126">
    <property type="entry name" value="Hsp_70_fam"/>
</dbReference>
<keyword evidence="3" id="KW-0067">ATP-binding</keyword>
<dbReference type="PRINTS" id="PR00301">
    <property type="entry name" value="HEATSHOCK70"/>
</dbReference>
<reference evidence="5" key="1">
    <citation type="submission" date="2022-11" db="UniProtKB">
        <authorList>
            <consortium name="WormBaseParasite"/>
        </authorList>
    </citation>
    <scope>IDENTIFICATION</scope>
</reference>
<dbReference type="GO" id="GO:0140662">
    <property type="term" value="F:ATP-dependent protein folding chaperone"/>
    <property type="evidence" value="ECO:0007669"/>
    <property type="project" value="InterPro"/>
</dbReference>
<dbReference type="InterPro" id="IPR018181">
    <property type="entry name" value="Heat_shock_70_CS"/>
</dbReference>
<dbReference type="AlphaFoldDB" id="A0A914QQD7"/>
<protein>
    <submittedName>
        <fullName evidence="5">Heat shock protein 70</fullName>
    </submittedName>
</protein>
<sequence length="421" mass="48140">MDSLPKPNAVYYDKPVHRNIIMNFDTNILCSCYDLNYYNFATAALIKARIIGNDKEFEELDVEVLLYFQLQIEFKQKVIISVEKFSAIPLKRQATIMADLNNNELTISEEWNIFTVPLPDFKKILVTLTIEENMIYTVKSTIVSYELFETYAFPHIIRSNFDTINAIGIDLGTTRCCAAVNRRNGIGTVALDNQGERLLPSYVAYDEKNVKFGRIVIDRLRDHSKASVFDSKRYIGKKFRDINIDNNCILKLVSTGNMPKNNNTNYYKMKYNEIYFEIESYSGKVLKRPEEVSADLLKRIKERAEEFQGTNLNEVVITVPAAFTEAQNEATYVAAKLAGWDLIRFLPEPVAAAFGYFIDRSIPNNSTVLLFDLGGGTLDVCIFKIQNNELVIISRSGDPNLGGRDFDNILIKYFRDKMKNP</sequence>
<dbReference type="WBParaSite" id="PDA_v2.g29586.t1">
    <property type="protein sequence ID" value="PDA_v2.g29586.t1"/>
    <property type="gene ID" value="PDA_v2.g29586"/>
</dbReference>
<dbReference type="Proteomes" id="UP000887578">
    <property type="component" value="Unplaced"/>
</dbReference>
<dbReference type="GO" id="GO:0005524">
    <property type="term" value="F:ATP binding"/>
    <property type="evidence" value="ECO:0007669"/>
    <property type="project" value="UniProtKB-KW"/>
</dbReference>
<dbReference type="SUPFAM" id="SSF53067">
    <property type="entry name" value="Actin-like ATPase domain"/>
    <property type="match status" value="2"/>
</dbReference>
<dbReference type="GO" id="GO:0006950">
    <property type="term" value="P:response to stress"/>
    <property type="evidence" value="ECO:0007669"/>
    <property type="project" value="UniProtKB-ARBA"/>
</dbReference>
<dbReference type="PANTHER" id="PTHR19375">
    <property type="entry name" value="HEAT SHOCK PROTEIN 70KDA"/>
    <property type="match status" value="1"/>
</dbReference>
<name>A0A914QQD7_9BILA</name>
<proteinExistence type="inferred from homology"/>
<evidence type="ECO:0000313" key="5">
    <source>
        <dbReference type="WBParaSite" id="PDA_v2.g29586.t1"/>
    </source>
</evidence>
<comment type="similarity">
    <text evidence="1">Belongs to the heat shock protein 70 family.</text>
</comment>
<keyword evidence="4" id="KW-1185">Reference proteome</keyword>
<dbReference type="Gene3D" id="3.90.640.10">
    <property type="entry name" value="Actin, Chain A, domain 4"/>
    <property type="match status" value="1"/>
</dbReference>
<keyword evidence="2" id="KW-0547">Nucleotide-binding</keyword>
<dbReference type="Pfam" id="PF00012">
    <property type="entry name" value="HSP70"/>
    <property type="match status" value="1"/>
</dbReference>
<accession>A0A914QQD7</accession>
<organism evidence="4 5">
    <name type="scientific">Panagrolaimus davidi</name>
    <dbReference type="NCBI Taxonomy" id="227884"/>
    <lineage>
        <taxon>Eukaryota</taxon>
        <taxon>Metazoa</taxon>
        <taxon>Ecdysozoa</taxon>
        <taxon>Nematoda</taxon>
        <taxon>Chromadorea</taxon>
        <taxon>Rhabditida</taxon>
        <taxon>Tylenchina</taxon>
        <taxon>Panagrolaimomorpha</taxon>
        <taxon>Panagrolaimoidea</taxon>
        <taxon>Panagrolaimidae</taxon>
        <taxon>Panagrolaimus</taxon>
    </lineage>
</organism>
<evidence type="ECO:0000256" key="2">
    <source>
        <dbReference type="ARBA" id="ARBA00022741"/>
    </source>
</evidence>